<dbReference type="EMBL" id="MEIS01000118">
    <property type="protein sequence ID" value="PIT53877.1"/>
    <property type="molecule type" value="Genomic_DNA"/>
</dbReference>
<accession>A0A2N9XW31</accession>
<name>A0A2N9XW31_9NEIS</name>
<reference evidence="1" key="1">
    <citation type="journal article" date="2017" name="MBio">
        <title>Type VI secretion-mediated competition in the bee gut microbiome.</title>
        <authorList>
            <person name="Steele M.I."/>
            <person name="Kwong W.K."/>
            <person name="Powell J.E."/>
            <person name="Whiteley M."/>
            <person name="Moran N.A."/>
        </authorList>
    </citation>
    <scope>NUCLEOTIDE SEQUENCE [LARGE SCALE GENOMIC DNA]</scope>
    <source>
        <strain evidence="1">Nev3CBA3</strain>
    </source>
</reference>
<dbReference type="AlphaFoldDB" id="A0A2N9XW31"/>
<comment type="caution">
    <text evidence="1">The sequence shown here is derived from an EMBL/GenBank/DDBJ whole genome shotgun (WGS) entry which is preliminary data.</text>
</comment>
<evidence type="ECO:0000313" key="2">
    <source>
        <dbReference type="Proteomes" id="UP000229434"/>
    </source>
</evidence>
<evidence type="ECO:0000313" key="1">
    <source>
        <dbReference type="EMBL" id="PIT53877.1"/>
    </source>
</evidence>
<gene>
    <name evidence="1" type="ORF">BHC49_09270</name>
</gene>
<dbReference type="RefSeq" id="WP_100137866.1">
    <property type="nucleotide sequence ID" value="NZ_MEIS01000118.1"/>
</dbReference>
<organism evidence="1 2">
    <name type="scientific">Snodgrassella alvi</name>
    <dbReference type="NCBI Taxonomy" id="1196083"/>
    <lineage>
        <taxon>Bacteria</taxon>
        <taxon>Pseudomonadati</taxon>
        <taxon>Pseudomonadota</taxon>
        <taxon>Betaproteobacteria</taxon>
        <taxon>Neisseriales</taxon>
        <taxon>Neisseriaceae</taxon>
        <taxon>Snodgrassella</taxon>
    </lineage>
</organism>
<sequence length="91" mass="10909">MNEIETEMYIDPVASKEQAKACQRLWSMVIIYALRDARERIANTKAKNLEWAVRQEMDYFTSRDFEAVCRFAGFEIEPDTIENELRTLRRW</sequence>
<proteinExistence type="predicted"/>
<dbReference type="Proteomes" id="UP000229434">
    <property type="component" value="Unassembled WGS sequence"/>
</dbReference>
<protein>
    <submittedName>
        <fullName evidence="1">Uncharacterized protein</fullName>
    </submittedName>
</protein>